<name>A0ACB9E717_9ASTR</name>
<dbReference type="EMBL" id="CM042035">
    <property type="protein sequence ID" value="KAI3754764.1"/>
    <property type="molecule type" value="Genomic_DNA"/>
</dbReference>
<dbReference type="Proteomes" id="UP001056120">
    <property type="component" value="Linkage Group LG18"/>
</dbReference>
<protein>
    <submittedName>
        <fullName evidence="1">Uncharacterized protein</fullName>
    </submittedName>
</protein>
<organism evidence="1 2">
    <name type="scientific">Smallanthus sonchifolius</name>
    <dbReference type="NCBI Taxonomy" id="185202"/>
    <lineage>
        <taxon>Eukaryota</taxon>
        <taxon>Viridiplantae</taxon>
        <taxon>Streptophyta</taxon>
        <taxon>Embryophyta</taxon>
        <taxon>Tracheophyta</taxon>
        <taxon>Spermatophyta</taxon>
        <taxon>Magnoliopsida</taxon>
        <taxon>eudicotyledons</taxon>
        <taxon>Gunneridae</taxon>
        <taxon>Pentapetalae</taxon>
        <taxon>asterids</taxon>
        <taxon>campanulids</taxon>
        <taxon>Asterales</taxon>
        <taxon>Asteraceae</taxon>
        <taxon>Asteroideae</taxon>
        <taxon>Heliantheae alliance</taxon>
        <taxon>Millerieae</taxon>
        <taxon>Smallanthus</taxon>
    </lineage>
</organism>
<accession>A0ACB9E717</accession>
<reference evidence="1 2" key="2">
    <citation type="journal article" date="2022" name="Mol. Ecol. Resour.">
        <title>The genomes of chicory, endive, great burdock and yacon provide insights into Asteraceae paleo-polyploidization history and plant inulin production.</title>
        <authorList>
            <person name="Fan W."/>
            <person name="Wang S."/>
            <person name="Wang H."/>
            <person name="Wang A."/>
            <person name="Jiang F."/>
            <person name="Liu H."/>
            <person name="Zhao H."/>
            <person name="Xu D."/>
            <person name="Zhang Y."/>
        </authorList>
    </citation>
    <scope>NUCLEOTIDE SEQUENCE [LARGE SCALE GENOMIC DNA]</scope>
    <source>
        <strain evidence="2">cv. Yunnan</strain>
        <tissue evidence="1">Leaves</tissue>
    </source>
</reference>
<sequence length="234" mass="25733">MDGLQNTQDEEDNSAYTPIGETTTNGSASSSSTETSYINRRETSNPSTTGNSRHTQIKMKILDDVLAEAQQVDAEYSDFVLFADADPLSYKEAVNMLAPFEPNKKEELLNEINENWYFEVVAIESLCLLEMSSSLKLSQAPSQQHQRSFSKWISSQHNAIFSQFSQNPQDDTVTTMLSAATAAGALKLEVDYDFPLEGDVRISHTSAIVAGNNGIHVQVQGYEFGKASGMAPRC</sequence>
<reference evidence="2" key="1">
    <citation type="journal article" date="2022" name="Mol. Ecol. Resour.">
        <title>The genomes of chicory, endive, great burdock and yacon provide insights into Asteraceae palaeo-polyploidization history and plant inulin production.</title>
        <authorList>
            <person name="Fan W."/>
            <person name="Wang S."/>
            <person name="Wang H."/>
            <person name="Wang A."/>
            <person name="Jiang F."/>
            <person name="Liu H."/>
            <person name="Zhao H."/>
            <person name="Xu D."/>
            <person name="Zhang Y."/>
        </authorList>
    </citation>
    <scope>NUCLEOTIDE SEQUENCE [LARGE SCALE GENOMIC DNA]</scope>
    <source>
        <strain evidence="2">cv. Yunnan</strain>
    </source>
</reference>
<proteinExistence type="predicted"/>
<comment type="caution">
    <text evidence="1">The sequence shown here is derived from an EMBL/GenBank/DDBJ whole genome shotgun (WGS) entry which is preliminary data.</text>
</comment>
<evidence type="ECO:0000313" key="1">
    <source>
        <dbReference type="EMBL" id="KAI3754764.1"/>
    </source>
</evidence>
<keyword evidence="2" id="KW-1185">Reference proteome</keyword>
<evidence type="ECO:0000313" key="2">
    <source>
        <dbReference type="Proteomes" id="UP001056120"/>
    </source>
</evidence>
<gene>
    <name evidence="1" type="ORF">L1987_54554</name>
</gene>